<gene>
    <name evidence="1" type="ORF">GTK09_17950</name>
</gene>
<keyword evidence="2" id="KW-1185">Reference proteome</keyword>
<dbReference type="Proteomes" id="UP000469011">
    <property type="component" value="Unassembled WGS sequence"/>
</dbReference>
<name>A0A6N9TBQ5_9HYPH</name>
<comment type="caution">
    <text evidence="1">The sequence shown here is derived from an EMBL/GenBank/DDBJ whole genome shotgun (WGS) entry which is preliminary data.</text>
</comment>
<dbReference type="EMBL" id="JAAAMG010000016">
    <property type="protein sequence ID" value="NDW06308.1"/>
    <property type="molecule type" value="Genomic_DNA"/>
</dbReference>
<reference evidence="1 2" key="1">
    <citation type="submission" date="2020-01" db="EMBL/GenBank/DDBJ databases">
        <title>Jiella pacifica sp. nov.</title>
        <authorList>
            <person name="Xue Z."/>
            <person name="Zhu S."/>
            <person name="Chen J."/>
            <person name="Yang J."/>
        </authorList>
    </citation>
    <scope>NUCLEOTIDE SEQUENCE [LARGE SCALE GENOMIC DNA]</scope>
    <source>
        <strain evidence="1 2">40Bstr34</strain>
    </source>
</reference>
<evidence type="ECO:0000313" key="1">
    <source>
        <dbReference type="EMBL" id="NDW06308.1"/>
    </source>
</evidence>
<accession>A0A6N9TBQ5</accession>
<organism evidence="1 2">
    <name type="scientific">Jiella pacifica</name>
    <dbReference type="NCBI Taxonomy" id="2696469"/>
    <lineage>
        <taxon>Bacteria</taxon>
        <taxon>Pseudomonadati</taxon>
        <taxon>Pseudomonadota</taxon>
        <taxon>Alphaproteobacteria</taxon>
        <taxon>Hyphomicrobiales</taxon>
        <taxon>Aurantimonadaceae</taxon>
        <taxon>Jiella</taxon>
    </lineage>
</organism>
<dbReference type="RefSeq" id="WP_163464853.1">
    <property type="nucleotide sequence ID" value="NZ_JAAAMG010000016.1"/>
</dbReference>
<evidence type="ECO:0000313" key="2">
    <source>
        <dbReference type="Proteomes" id="UP000469011"/>
    </source>
</evidence>
<sequence length="77" mass="8522">MSVFARKTPIHVEFRSMKEGDGSSRANLEYVRDMIEQLKVVSGAEKGAILLYFLDMAKLETEAWIASLDQAADGPST</sequence>
<proteinExistence type="predicted"/>
<protein>
    <submittedName>
        <fullName evidence="1">Uncharacterized protein</fullName>
    </submittedName>
</protein>
<dbReference type="AlphaFoldDB" id="A0A6N9TBQ5"/>